<feature type="region of interest" description="Disordered" evidence="1">
    <location>
        <begin position="153"/>
        <end position="173"/>
    </location>
</feature>
<feature type="compositionally biased region" description="Polar residues" evidence="1">
    <location>
        <begin position="155"/>
        <end position="173"/>
    </location>
</feature>
<dbReference type="Proteomes" id="UP000190774">
    <property type="component" value="Unassembled WGS sequence"/>
</dbReference>
<keyword evidence="2" id="KW-0732">Signal</keyword>
<name>A0A1T4XG23_9BACT</name>
<feature type="signal peptide" evidence="2">
    <location>
        <begin position="1"/>
        <end position="15"/>
    </location>
</feature>
<keyword evidence="4" id="KW-1185">Reference proteome</keyword>
<evidence type="ECO:0000313" key="4">
    <source>
        <dbReference type="Proteomes" id="UP000190774"/>
    </source>
</evidence>
<dbReference type="STRING" id="48467.SAMN02745166_01423"/>
<protein>
    <submittedName>
        <fullName evidence="3">Uncharacterized protein</fullName>
    </submittedName>
</protein>
<reference evidence="4" key="1">
    <citation type="submission" date="2017-02" db="EMBL/GenBank/DDBJ databases">
        <authorList>
            <person name="Varghese N."/>
            <person name="Submissions S."/>
        </authorList>
    </citation>
    <scope>NUCLEOTIDE SEQUENCE [LARGE SCALE GENOMIC DNA]</scope>
    <source>
        <strain evidence="4">ATCC 700200</strain>
    </source>
</reference>
<dbReference type="AlphaFoldDB" id="A0A1T4XG23"/>
<evidence type="ECO:0000256" key="1">
    <source>
        <dbReference type="SAM" id="MobiDB-lite"/>
    </source>
</evidence>
<sequence length="173" mass="15819">MIVLFVILGAAVVVAAGDFKADVSASKLASCGSGACVPAIAGAIPASGAEASAGSVSAIGGVVTVDDSALGVTDAVGAGTGADPTPAGGAAAAGGTDIGAGGGEAGGGVEGIAGVGAEAGAGTFTSGCKVNSPGSNHVRPSFFHDNGTCRHTGLSEATGSMGSSVQQTSPTSR</sequence>
<accession>A0A1T4XG23</accession>
<feature type="chain" id="PRO_5012301285" evidence="2">
    <location>
        <begin position="16"/>
        <end position="173"/>
    </location>
</feature>
<organism evidence="3 4">
    <name type="scientific">Prosthecobacter debontii</name>
    <dbReference type="NCBI Taxonomy" id="48467"/>
    <lineage>
        <taxon>Bacteria</taxon>
        <taxon>Pseudomonadati</taxon>
        <taxon>Verrucomicrobiota</taxon>
        <taxon>Verrucomicrobiia</taxon>
        <taxon>Verrucomicrobiales</taxon>
        <taxon>Verrucomicrobiaceae</taxon>
        <taxon>Prosthecobacter</taxon>
    </lineage>
</organism>
<gene>
    <name evidence="3" type="ORF">SAMN02745166_01423</name>
</gene>
<proteinExistence type="predicted"/>
<evidence type="ECO:0000313" key="3">
    <source>
        <dbReference type="EMBL" id="SKA88470.1"/>
    </source>
</evidence>
<evidence type="ECO:0000256" key="2">
    <source>
        <dbReference type="SAM" id="SignalP"/>
    </source>
</evidence>
<dbReference type="EMBL" id="FUYE01000004">
    <property type="protein sequence ID" value="SKA88470.1"/>
    <property type="molecule type" value="Genomic_DNA"/>
</dbReference>